<feature type="active site" description="Proton acceptor" evidence="11">
    <location>
        <position position="285"/>
    </location>
</feature>
<name>A0A6S6M1U6_9BACT</name>
<evidence type="ECO:0000256" key="2">
    <source>
        <dbReference type="ARBA" id="ARBA00004950"/>
    </source>
</evidence>
<dbReference type="PIRSF" id="PIRSF000171">
    <property type="entry name" value="SDHA_APRA_LASPO"/>
    <property type="match status" value="1"/>
</dbReference>
<gene>
    <name evidence="15" type="ORF">GEOBRER4_n2445</name>
</gene>
<dbReference type="Pfam" id="PF02910">
    <property type="entry name" value="Succ_DH_flav_C"/>
    <property type="match status" value="1"/>
</dbReference>
<accession>A0A6S6M1U6</accession>
<comment type="cofactor">
    <cofactor evidence="1 12">
        <name>FAD</name>
        <dbReference type="ChEBI" id="CHEBI:57692"/>
    </cofactor>
</comment>
<dbReference type="EMBL" id="AP023213">
    <property type="protein sequence ID" value="BCG47608.1"/>
    <property type="molecule type" value="Genomic_DNA"/>
</dbReference>
<evidence type="ECO:0000313" key="16">
    <source>
        <dbReference type="Proteomes" id="UP000515472"/>
    </source>
</evidence>
<evidence type="ECO:0000256" key="12">
    <source>
        <dbReference type="RuleBase" id="RU362049"/>
    </source>
</evidence>
<dbReference type="RefSeq" id="WP_185242477.1">
    <property type="nucleotide sequence ID" value="NZ_AP023213.1"/>
</dbReference>
<dbReference type="FunFam" id="3.90.700.10:FF:000002">
    <property type="entry name" value="L-aspartate oxidase"/>
    <property type="match status" value="1"/>
</dbReference>
<evidence type="ECO:0000256" key="11">
    <source>
        <dbReference type="PIRSR" id="PIRSR000171-1"/>
    </source>
</evidence>
<comment type="catalytic activity">
    <reaction evidence="9">
        <text>L-aspartate + O2 = iminosuccinate + H2O2</text>
        <dbReference type="Rhea" id="RHEA:25876"/>
        <dbReference type="ChEBI" id="CHEBI:15379"/>
        <dbReference type="ChEBI" id="CHEBI:16240"/>
        <dbReference type="ChEBI" id="CHEBI:29991"/>
        <dbReference type="ChEBI" id="CHEBI:77875"/>
        <dbReference type="EC" id="1.4.3.16"/>
    </reaction>
    <physiologicalReaction direction="left-to-right" evidence="9">
        <dbReference type="Rhea" id="RHEA:25877"/>
    </physiologicalReaction>
</comment>
<proteinExistence type="inferred from homology"/>
<evidence type="ECO:0000256" key="1">
    <source>
        <dbReference type="ARBA" id="ARBA00001974"/>
    </source>
</evidence>
<keyword evidence="5 12" id="KW-0285">Flavoprotein</keyword>
<dbReference type="Gene3D" id="1.20.58.100">
    <property type="entry name" value="Fumarate reductase/succinate dehydrogenase flavoprotein-like, C-terminal domain"/>
    <property type="match status" value="1"/>
</dbReference>
<dbReference type="SUPFAM" id="SSF46977">
    <property type="entry name" value="Succinate dehydrogenase/fumarate reductase flavoprotein C-terminal domain"/>
    <property type="match status" value="1"/>
</dbReference>
<dbReference type="AlphaFoldDB" id="A0A6S6M1U6"/>
<feature type="domain" description="Fumarate reductase/succinate dehydrogenase flavoprotein-like C-terminal" evidence="14">
    <location>
        <begin position="437"/>
        <end position="529"/>
    </location>
</feature>
<evidence type="ECO:0000259" key="13">
    <source>
        <dbReference type="Pfam" id="PF00890"/>
    </source>
</evidence>
<dbReference type="InterPro" id="IPR036188">
    <property type="entry name" value="FAD/NAD-bd_sf"/>
</dbReference>
<dbReference type="UniPathway" id="UPA00253">
    <property type="reaction ID" value="UER00326"/>
</dbReference>
<dbReference type="GO" id="GO:0008734">
    <property type="term" value="F:L-aspartate oxidase activity"/>
    <property type="evidence" value="ECO:0007669"/>
    <property type="project" value="UniProtKB-UniRule"/>
</dbReference>
<dbReference type="InterPro" id="IPR037099">
    <property type="entry name" value="Fum_R/Succ_DH_flav-like_C_sf"/>
</dbReference>
<evidence type="ECO:0000256" key="5">
    <source>
        <dbReference type="ARBA" id="ARBA00022630"/>
    </source>
</evidence>
<evidence type="ECO:0000256" key="10">
    <source>
        <dbReference type="NCBIfam" id="TIGR00551"/>
    </source>
</evidence>
<comment type="subcellular location">
    <subcellularLocation>
        <location evidence="12">Cytoplasm</location>
    </subcellularLocation>
</comment>
<dbReference type="EC" id="1.4.3.16" evidence="4 10"/>
<keyword evidence="6 12" id="KW-0662">Pyridine nucleotide biosynthesis</keyword>
<evidence type="ECO:0000256" key="7">
    <source>
        <dbReference type="ARBA" id="ARBA00022827"/>
    </source>
</evidence>
<sequence>MKVQSDFLVIGSGIAGLSFALQAAAHGTVALLAKRDIAETATNYAQGGIASVSSNEDSFDAHVQDTLVAGAGICHEDVVRLVVEEGPQVIANLIEWGVKFTKSTSGEAYDLTREGGHSQRRILHAADITGREIQRALVEAAHAHDNITIYENHAAIDLITESKVLKKKVDQDRCLGAHVLDVKAGVVKTFTSRITLLASGGAGKVYLYTCNPDIASGDGVAMAYRAGATIANMEFMQFHPTTLFHPNARSFLISEAVRGEGAILKRRDGTAFMERYHHLKDLAPRDIVARAIDNEMKTHGDDCVYLDIRHRGAEYITSRFPNIYQTCLDYGIDMTKEMIPVVPAAHYLCGGVAVDKNAETDVKHLYAIGEVAFTGLHGANRLASNSLLEAAVYAGRAFHHAVEVLKGGDFHSYPIPEWDSGTATNSDEMVVVSQNWDEIRRFMSNYVGIVRSDKRLARAMHRIELIQDEIEEYYWNFIVTSDLIELRNIATVAQLIVTCAQMRKESRGLNYNIDHPDVDDVNWKRDTFVKKQF</sequence>
<dbReference type="SUPFAM" id="SSF51905">
    <property type="entry name" value="FAD/NAD(P)-binding domain"/>
    <property type="match status" value="1"/>
</dbReference>
<dbReference type="Gene3D" id="3.50.50.60">
    <property type="entry name" value="FAD/NAD(P)-binding domain"/>
    <property type="match status" value="1"/>
</dbReference>
<dbReference type="NCBIfam" id="TIGR00551">
    <property type="entry name" value="nadB"/>
    <property type="match status" value="1"/>
</dbReference>
<evidence type="ECO:0000256" key="8">
    <source>
        <dbReference type="ARBA" id="ARBA00023002"/>
    </source>
</evidence>
<evidence type="ECO:0000313" key="15">
    <source>
        <dbReference type="EMBL" id="BCG47608.1"/>
    </source>
</evidence>
<dbReference type="InterPro" id="IPR015939">
    <property type="entry name" value="Fum_Rdtase/Succ_DH_flav-like_C"/>
</dbReference>
<dbReference type="InterPro" id="IPR003953">
    <property type="entry name" value="FAD-dep_OxRdtase_2_FAD-bd"/>
</dbReference>
<dbReference type="Proteomes" id="UP000515472">
    <property type="component" value="Chromosome"/>
</dbReference>
<comment type="similarity">
    <text evidence="3 12">Belongs to the FAD-dependent oxidoreductase 2 family. NadB subfamily.</text>
</comment>
<comment type="pathway">
    <text evidence="2 12">Cofactor biosynthesis; NAD(+) biosynthesis; iminoaspartate from L-aspartate (oxidase route): step 1/1.</text>
</comment>
<feature type="domain" description="FAD-dependent oxidoreductase 2 FAD-binding" evidence="13">
    <location>
        <begin position="6"/>
        <end position="387"/>
    </location>
</feature>
<evidence type="ECO:0000256" key="9">
    <source>
        <dbReference type="ARBA" id="ARBA00048305"/>
    </source>
</evidence>
<keyword evidence="16" id="KW-1185">Reference proteome</keyword>
<dbReference type="GO" id="GO:0005737">
    <property type="term" value="C:cytoplasm"/>
    <property type="evidence" value="ECO:0007669"/>
    <property type="project" value="UniProtKB-SubCell"/>
</dbReference>
<dbReference type="KEGG" id="gbn:GEOBRER4_23580"/>
<reference evidence="15 16" key="1">
    <citation type="submission" date="2020-06" db="EMBL/GenBank/DDBJ databases">
        <title>Interaction of electrochemicaly active bacteria, Geobacter bremensis R4 on different carbon anode.</title>
        <authorList>
            <person name="Meng L."/>
            <person name="Yoshida N."/>
        </authorList>
    </citation>
    <scope>NUCLEOTIDE SEQUENCE [LARGE SCALE GENOMIC DNA]</scope>
    <source>
        <strain evidence="15 16">R4</strain>
    </source>
</reference>
<evidence type="ECO:0000256" key="3">
    <source>
        <dbReference type="ARBA" id="ARBA00008562"/>
    </source>
</evidence>
<keyword evidence="7 12" id="KW-0274">FAD</keyword>
<evidence type="ECO:0000256" key="4">
    <source>
        <dbReference type="ARBA" id="ARBA00012173"/>
    </source>
</evidence>
<dbReference type="NCBIfam" id="NF006567">
    <property type="entry name" value="PRK09077.1"/>
    <property type="match status" value="1"/>
</dbReference>
<comment type="function">
    <text evidence="12">Catalyzes the oxidation of L-aspartate to iminoaspartate.</text>
</comment>
<organism evidence="15 16">
    <name type="scientific">Citrifermentans bremense</name>
    <dbReference type="NCBI Taxonomy" id="60035"/>
    <lineage>
        <taxon>Bacteria</taxon>
        <taxon>Pseudomonadati</taxon>
        <taxon>Thermodesulfobacteriota</taxon>
        <taxon>Desulfuromonadia</taxon>
        <taxon>Geobacterales</taxon>
        <taxon>Geobacteraceae</taxon>
        <taxon>Citrifermentans</taxon>
    </lineage>
</organism>
<dbReference type="GO" id="GO:0034628">
    <property type="term" value="P:'de novo' NAD+ biosynthetic process from L-aspartate"/>
    <property type="evidence" value="ECO:0007669"/>
    <property type="project" value="TreeGrafter"/>
</dbReference>
<evidence type="ECO:0000259" key="14">
    <source>
        <dbReference type="Pfam" id="PF02910"/>
    </source>
</evidence>
<dbReference type="PANTHER" id="PTHR42716:SF2">
    <property type="entry name" value="L-ASPARTATE OXIDASE, CHLOROPLASTIC"/>
    <property type="match status" value="1"/>
</dbReference>
<dbReference type="InterPro" id="IPR005288">
    <property type="entry name" value="NadB"/>
</dbReference>
<dbReference type="Gene3D" id="3.90.700.10">
    <property type="entry name" value="Succinate dehydrogenase/fumarate reductase flavoprotein, catalytic domain"/>
    <property type="match status" value="1"/>
</dbReference>
<dbReference type="InterPro" id="IPR027477">
    <property type="entry name" value="Succ_DH/fumarate_Rdtase_cat_sf"/>
</dbReference>
<keyword evidence="8 12" id="KW-0560">Oxidoreductase</keyword>
<dbReference type="PRINTS" id="PR00411">
    <property type="entry name" value="PNDRDTASEI"/>
</dbReference>
<dbReference type="SUPFAM" id="SSF56425">
    <property type="entry name" value="Succinate dehydrogenase/fumarate reductase flavoprotein, catalytic domain"/>
    <property type="match status" value="1"/>
</dbReference>
<dbReference type="PRINTS" id="PR00368">
    <property type="entry name" value="FADPNR"/>
</dbReference>
<dbReference type="FunFam" id="1.20.58.100:FF:000002">
    <property type="entry name" value="L-aspartate oxidase"/>
    <property type="match status" value="1"/>
</dbReference>
<dbReference type="Pfam" id="PF00890">
    <property type="entry name" value="FAD_binding_2"/>
    <property type="match status" value="1"/>
</dbReference>
<protein>
    <recommendedName>
        <fullName evidence="4 10">L-aspartate oxidase</fullName>
        <ecNumber evidence="4 10">1.4.3.16</ecNumber>
    </recommendedName>
</protein>
<dbReference type="PANTHER" id="PTHR42716">
    <property type="entry name" value="L-ASPARTATE OXIDASE"/>
    <property type="match status" value="1"/>
</dbReference>
<evidence type="ECO:0000256" key="6">
    <source>
        <dbReference type="ARBA" id="ARBA00022642"/>
    </source>
</evidence>